<name>A0ABU2TYW9_9ACTN</name>
<dbReference type="SUPFAM" id="SSF47336">
    <property type="entry name" value="ACP-like"/>
    <property type="match status" value="1"/>
</dbReference>
<sequence>MASHTSAPPLSPVGGRTGPRKAGQARRLHGFYEAACDRAPSSVALECDGRRLTYADLDARANQVAHCLRRAGIGPGHRVGLLLPRSVDMYASLLGVSKAGAAFIPIDPASPPDRVSFILDDAGATVLLTVPAPAPGASSPARAPARCSVIDLDACARELASQPTTRPSPAHANGSDPLAYIMYTSGSSGRPKGVQIAQSSICNFLRVVSPIYDVRAHDRVYQGMTISFDFSIEEIWPTWAAGATVVAGPAGPGRLGDDLADFLEQHGITVLYCVPTLLATIPREVPRIRTIAVGGEACPGQLVERWSRPGRRILNTYGPTEATVTATWKELLPGRPVTIGRPLPTYSVVLLDEMCRPVPPGTVGEICLGGPGLARGYVGRPDLTADRFIEHPEAPQGGRLYRTGDLGRINDDGEIEYLGRADSEVKIRGYRVALDEIDNVLLEDPGVAEAVTALVPVPGTPERSPDSQDAYDDGADGRTLAAYVVRALEHPVPDAPGGAAPADDGLAARLHERLRRTLPSYMVPAYLDVLDRLPAMPSGKVDRRRLPAPTCRLVMGGGPVTPARGPWEMRVRDVWAQLLGIAPDHLSAEADFFTDLGGHSLLAARVVSVLRGRNGEAGPTLRDLYGHPTVRTFAARLRTAAATAPSVAPPRPEPLRHHGGRIALAGLAQMAVLYLVLLLFTLPVAVYATEHNGIADWSLVELAGIALAGYGVIRWIVPFVLVRPLAAGIRPGRYPLWGATYLRLWGVSLLLGLSPLRTLSGSPMMAPCLRLLGARVGARTTIATGMVSLPALVTIGSDTAIGYGASLRAWQVADGWVTVAPITIGEAAFVGANAVLEPGARMGDRSALGEQSVLAPDETVPDGARRAGSPARPVETLAPAVETMLRRHGGTDRWRPRQLAAALFGLVLLELAVPAMGLPCLALFWFVWGRWGTGAGLAAIALVGPLWVVTVCCVVAVGKRVVLPELPVGIHPARSALGVRKWIADKLLESSLTFTNSLYATLYTVPWLRLLGARVGRGAEVSTAAYIDPDLLTLGESSFVADMASVGSAAFAADRVAFGPTEVGSRAFVGNAALIPAGTELGAGSLVGVGTVPPRDRVPDGTTWLGSPALRLPVRQSSGSYPEELTYRPTRSAVLVRLTIEFFRATVPPAVLASSVYLYLAVLSGVARRVGPAAVLVSPFLAMAGSLAVIVFCVALKRLVVGTYRPRVEPLWSLFVRRTEFVTGVFEAAAVPAGVGTLVGTPFLPPVLRLFGARIGRRTWIGTTYLTEFDLVEVGDDATIDTNVSLQTHLFEDRVMKMSKVTVHAGASIGTRAIVLYDAVVGEGVRLGPLSLVMKGERLTPGTSWRGLPAEGLVERSTTGPRERPPVRADECAEHEEQEEGAANWI</sequence>
<dbReference type="Pfam" id="PF00501">
    <property type="entry name" value="AMP-binding"/>
    <property type="match status" value="1"/>
</dbReference>
<evidence type="ECO:0000256" key="2">
    <source>
        <dbReference type="ARBA" id="ARBA00022553"/>
    </source>
</evidence>
<dbReference type="SUPFAM" id="SSF56801">
    <property type="entry name" value="Acetyl-CoA synthetase-like"/>
    <property type="match status" value="1"/>
</dbReference>
<dbReference type="Gene3D" id="1.10.1200.10">
    <property type="entry name" value="ACP-like"/>
    <property type="match status" value="1"/>
</dbReference>
<dbReference type="InterPro" id="IPR012728">
    <property type="entry name" value="Pls/PosA_C"/>
</dbReference>
<dbReference type="InterPro" id="IPR010071">
    <property type="entry name" value="AA_adenyl_dom"/>
</dbReference>
<keyword evidence="4" id="KW-1133">Transmembrane helix</keyword>
<organism evidence="6 7">
    <name type="scientific">Streptomyces gibsoniae</name>
    <dbReference type="NCBI Taxonomy" id="3075529"/>
    <lineage>
        <taxon>Bacteria</taxon>
        <taxon>Bacillati</taxon>
        <taxon>Actinomycetota</taxon>
        <taxon>Actinomycetes</taxon>
        <taxon>Kitasatosporales</taxon>
        <taxon>Streptomycetaceae</taxon>
        <taxon>Streptomyces</taxon>
    </lineage>
</organism>
<dbReference type="Gene3D" id="3.40.50.12780">
    <property type="entry name" value="N-terminal domain of ligase-like"/>
    <property type="match status" value="1"/>
</dbReference>
<feature type="domain" description="Carrier" evidence="5">
    <location>
        <begin position="565"/>
        <end position="641"/>
    </location>
</feature>
<feature type="transmembrane region" description="Helical" evidence="4">
    <location>
        <begin position="734"/>
        <end position="756"/>
    </location>
</feature>
<feature type="compositionally biased region" description="Basic and acidic residues" evidence="3">
    <location>
        <begin position="1361"/>
        <end position="1372"/>
    </location>
</feature>
<feature type="transmembrane region" description="Helical" evidence="4">
    <location>
        <begin position="1147"/>
        <end position="1167"/>
    </location>
</feature>
<evidence type="ECO:0000259" key="5">
    <source>
        <dbReference type="PROSITE" id="PS50075"/>
    </source>
</evidence>
<keyword evidence="2" id="KW-0597">Phosphoprotein</keyword>
<keyword evidence="4" id="KW-0812">Transmembrane</keyword>
<feature type="transmembrane region" description="Helical" evidence="4">
    <location>
        <begin position="662"/>
        <end position="687"/>
    </location>
</feature>
<evidence type="ECO:0000313" key="7">
    <source>
        <dbReference type="Proteomes" id="UP001183809"/>
    </source>
</evidence>
<dbReference type="InterPro" id="IPR020845">
    <property type="entry name" value="AMP-binding_CS"/>
</dbReference>
<dbReference type="InterPro" id="IPR045851">
    <property type="entry name" value="AMP-bd_C_sf"/>
</dbReference>
<dbReference type="Proteomes" id="UP001183809">
    <property type="component" value="Unassembled WGS sequence"/>
</dbReference>
<reference evidence="7" key="1">
    <citation type="submission" date="2023-07" db="EMBL/GenBank/DDBJ databases">
        <title>30 novel species of actinomycetes from the DSMZ collection.</title>
        <authorList>
            <person name="Nouioui I."/>
        </authorList>
    </citation>
    <scope>NUCLEOTIDE SEQUENCE [LARGE SCALE GENOMIC DNA]</scope>
    <source>
        <strain evidence="7">DSM 41699</strain>
    </source>
</reference>
<dbReference type="CDD" id="cd05930">
    <property type="entry name" value="A_NRPS"/>
    <property type="match status" value="1"/>
</dbReference>
<accession>A0ABU2TYW9</accession>
<feature type="transmembrane region" description="Helical" evidence="4">
    <location>
        <begin position="903"/>
        <end position="928"/>
    </location>
</feature>
<dbReference type="NCBIfam" id="TIGR01733">
    <property type="entry name" value="AA-adenyl-dom"/>
    <property type="match status" value="1"/>
</dbReference>
<dbReference type="InterPro" id="IPR020806">
    <property type="entry name" value="PKS_PP-bd"/>
</dbReference>
<dbReference type="PANTHER" id="PTHR45527">
    <property type="entry name" value="NONRIBOSOMAL PEPTIDE SYNTHETASE"/>
    <property type="match status" value="1"/>
</dbReference>
<keyword evidence="1" id="KW-0596">Phosphopantetheine</keyword>
<dbReference type="Pfam" id="PF00550">
    <property type="entry name" value="PP-binding"/>
    <property type="match status" value="1"/>
</dbReference>
<feature type="transmembrane region" description="Helical" evidence="4">
    <location>
        <begin position="1173"/>
        <end position="1196"/>
    </location>
</feature>
<keyword evidence="4" id="KW-0472">Membrane</keyword>
<dbReference type="PROSITE" id="PS00455">
    <property type="entry name" value="AMP_BINDING"/>
    <property type="match status" value="1"/>
</dbReference>
<dbReference type="RefSeq" id="WP_311697629.1">
    <property type="nucleotide sequence ID" value="NZ_JAVREY010000033.1"/>
</dbReference>
<dbReference type="SMART" id="SM00823">
    <property type="entry name" value="PKS_PP"/>
    <property type="match status" value="1"/>
</dbReference>
<dbReference type="EMBL" id="JAVREY010000033">
    <property type="protein sequence ID" value="MDT0466162.1"/>
    <property type="molecule type" value="Genomic_DNA"/>
</dbReference>
<feature type="transmembrane region" description="Helical" evidence="4">
    <location>
        <begin position="699"/>
        <end position="722"/>
    </location>
</feature>
<feature type="region of interest" description="Disordered" evidence="3">
    <location>
        <begin position="1"/>
        <end position="24"/>
    </location>
</feature>
<dbReference type="InterPro" id="IPR042099">
    <property type="entry name" value="ANL_N_sf"/>
</dbReference>
<proteinExistence type="predicted"/>
<dbReference type="InterPro" id="IPR011004">
    <property type="entry name" value="Trimer_LpxA-like_sf"/>
</dbReference>
<dbReference type="InterPro" id="IPR036736">
    <property type="entry name" value="ACP-like_sf"/>
</dbReference>
<feature type="transmembrane region" description="Helical" evidence="4">
    <location>
        <begin position="934"/>
        <end position="957"/>
    </location>
</feature>
<dbReference type="NCBIfam" id="TIGR02353">
    <property type="entry name" value="NRPS_term_dom"/>
    <property type="match status" value="1"/>
</dbReference>
<keyword evidence="7" id="KW-1185">Reference proteome</keyword>
<dbReference type="Gene3D" id="3.30.300.30">
    <property type="match status" value="1"/>
</dbReference>
<evidence type="ECO:0000313" key="6">
    <source>
        <dbReference type="EMBL" id="MDT0466162.1"/>
    </source>
</evidence>
<dbReference type="SUPFAM" id="SSF51161">
    <property type="entry name" value="Trimeric LpxA-like enzymes"/>
    <property type="match status" value="3"/>
</dbReference>
<comment type="caution">
    <text evidence="6">The sequence shown here is derived from an EMBL/GenBank/DDBJ whole genome shotgun (WGS) entry which is preliminary data.</text>
</comment>
<gene>
    <name evidence="6" type="ORF">RM764_24660</name>
</gene>
<dbReference type="PROSITE" id="PS50075">
    <property type="entry name" value="CARRIER"/>
    <property type="match status" value="1"/>
</dbReference>
<protein>
    <submittedName>
        <fullName evidence="6">Amino acid adenylation domain-containing protein</fullName>
    </submittedName>
</protein>
<evidence type="ECO:0000256" key="1">
    <source>
        <dbReference type="ARBA" id="ARBA00022450"/>
    </source>
</evidence>
<dbReference type="InterPro" id="IPR009081">
    <property type="entry name" value="PP-bd_ACP"/>
</dbReference>
<evidence type="ECO:0000256" key="3">
    <source>
        <dbReference type="SAM" id="MobiDB-lite"/>
    </source>
</evidence>
<dbReference type="Gene3D" id="2.160.10.10">
    <property type="entry name" value="Hexapeptide repeat proteins"/>
    <property type="match status" value="3"/>
</dbReference>
<dbReference type="InterPro" id="IPR000873">
    <property type="entry name" value="AMP-dep_synth/lig_dom"/>
</dbReference>
<dbReference type="PANTHER" id="PTHR45527:SF1">
    <property type="entry name" value="FATTY ACID SYNTHASE"/>
    <property type="match status" value="1"/>
</dbReference>
<evidence type="ECO:0000256" key="4">
    <source>
        <dbReference type="SAM" id="Phobius"/>
    </source>
</evidence>
<feature type="region of interest" description="Disordered" evidence="3">
    <location>
        <begin position="1353"/>
        <end position="1386"/>
    </location>
</feature>